<dbReference type="EMBL" id="JBHSYS010000005">
    <property type="protein sequence ID" value="MFC6960015.1"/>
    <property type="molecule type" value="Genomic_DNA"/>
</dbReference>
<name>A0ABW2DCB1_9ACTN</name>
<keyword evidence="2" id="KW-1185">Reference proteome</keyword>
<sequence>MERIDADARDRAAQFVWRTGSLVDQRRMAHLAGAGTGDQVRDAVLAHRTGDGGFAFALEPDVKGPDPQPLAAMTALGLLDEAGALDQETGAGVCDWLAGCTAPDGGVPDLLDTIAAYPHPPWVQAPPQDRGGLLTTARAAGYLLRNRIEHAWVDGAAAFCRTRIDAVEASHPYEVFSICVFLGAAPDRAWAARAAARIGDLVRDTGLVLLDPENAEGAAVPAGYAPGEHHLACDFAPEPGSVGAAWFTPGEMRAALDFRAAEQEADGGWPIHYRRWHAGIELQARPGFTVAALRTLRAWEGRA</sequence>
<dbReference type="SUPFAM" id="SSF48239">
    <property type="entry name" value="Terpenoid cyclases/Protein prenyltransferases"/>
    <property type="match status" value="1"/>
</dbReference>
<dbReference type="InterPro" id="IPR008930">
    <property type="entry name" value="Terpenoid_cyclase/PrenylTrfase"/>
</dbReference>
<dbReference type="RefSeq" id="WP_382356384.1">
    <property type="nucleotide sequence ID" value="NZ_JBHMBP010000005.1"/>
</dbReference>
<protein>
    <recommendedName>
        <fullName evidence="3">Prenyltransferase</fullName>
    </recommendedName>
</protein>
<reference evidence="2" key="1">
    <citation type="journal article" date="2019" name="Int. J. Syst. Evol. Microbiol.">
        <title>The Global Catalogue of Microorganisms (GCM) 10K type strain sequencing project: providing services to taxonomists for standard genome sequencing and annotation.</title>
        <authorList>
            <consortium name="The Broad Institute Genomics Platform"/>
            <consortium name="The Broad Institute Genome Sequencing Center for Infectious Disease"/>
            <person name="Wu L."/>
            <person name="Ma J."/>
        </authorList>
    </citation>
    <scope>NUCLEOTIDE SEQUENCE [LARGE SCALE GENOMIC DNA]</scope>
    <source>
        <strain evidence="2">KACC 12634</strain>
    </source>
</reference>
<evidence type="ECO:0008006" key="3">
    <source>
        <dbReference type="Google" id="ProtNLM"/>
    </source>
</evidence>
<evidence type="ECO:0000313" key="2">
    <source>
        <dbReference type="Proteomes" id="UP001596470"/>
    </source>
</evidence>
<gene>
    <name evidence="1" type="ORF">ACFQS3_22725</name>
</gene>
<organism evidence="1 2">
    <name type="scientific">Glycomyces mayteni</name>
    <dbReference type="NCBI Taxonomy" id="543887"/>
    <lineage>
        <taxon>Bacteria</taxon>
        <taxon>Bacillati</taxon>
        <taxon>Actinomycetota</taxon>
        <taxon>Actinomycetes</taxon>
        <taxon>Glycomycetales</taxon>
        <taxon>Glycomycetaceae</taxon>
        <taxon>Glycomyces</taxon>
    </lineage>
</organism>
<comment type="caution">
    <text evidence="1">The sequence shown here is derived from an EMBL/GenBank/DDBJ whole genome shotgun (WGS) entry which is preliminary data.</text>
</comment>
<accession>A0ABW2DCB1</accession>
<evidence type="ECO:0000313" key="1">
    <source>
        <dbReference type="EMBL" id="MFC6960015.1"/>
    </source>
</evidence>
<dbReference type="Proteomes" id="UP001596470">
    <property type="component" value="Unassembled WGS sequence"/>
</dbReference>
<proteinExistence type="predicted"/>